<dbReference type="AlphaFoldDB" id="A0A644Z9U9"/>
<accession>A0A644Z9U9</accession>
<evidence type="ECO:0000313" key="1">
    <source>
        <dbReference type="EMBL" id="MPM37675.1"/>
    </source>
</evidence>
<protein>
    <submittedName>
        <fullName evidence="1">Uncharacterized protein</fullName>
    </submittedName>
</protein>
<dbReference type="EMBL" id="VSSQ01008027">
    <property type="protein sequence ID" value="MPM37675.1"/>
    <property type="molecule type" value="Genomic_DNA"/>
</dbReference>
<proteinExistence type="predicted"/>
<organism evidence="1">
    <name type="scientific">bioreactor metagenome</name>
    <dbReference type="NCBI Taxonomy" id="1076179"/>
    <lineage>
        <taxon>unclassified sequences</taxon>
        <taxon>metagenomes</taxon>
        <taxon>ecological metagenomes</taxon>
    </lineage>
</organism>
<gene>
    <name evidence="1" type="ORF">SDC9_84294</name>
</gene>
<sequence>MPKFDIQFYDVEFLDGYFPGTFFLFDKNERVVLDFGYDVEFEILTLQNCKNPLYNSFFQYYRSEQIADLQCDYSEQIKIRIREYLLLNYRHQEPKDEY</sequence>
<reference evidence="1" key="1">
    <citation type="submission" date="2019-08" db="EMBL/GenBank/DDBJ databases">
        <authorList>
            <person name="Kucharzyk K."/>
            <person name="Murdoch R.W."/>
            <person name="Higgins S."/>
            <person name="Loffler F."/>
        </authorList>
    </citation>
    <scope>NUCLEOTIDE SEQUENCE</scope>
</reference>
<name>A0A644Z9U9_9ZZZZ</name>
<comment type="caution">
    <text evidence="1">The sequence shown here is derived from an EMBL/GenBank/DDBJ whole genome shotgun (WGS) entry which is preliminary data.</text>
</comment>